<keyword evidence="9" id="KW-0732">Signal</keyword>
<dbReference type="PANTHER" id="PTHR22600:SF57">
    <property type="entry name" value="BETA-N-ACETYLHEXOSAMINIDASE"/>
    <property type="match status" value="1"/>
</dbReference>
<feature type="active site" description="Proton donor" evidence="8">
    <location>
        <position position="318"/>
    </location>
</feature>
<dbReference type="Gene3D" id="3.30.379.10">
    <property type="entry name" value="Chitobiase/beta-hexosaminidase domain 2-like"/>
    <property type="match status" value="1"/>
</dbReference>
<dbReference type="AlphaFoldDB" id="A0A1Q4P2Q7"/>
<evidence type="ECO:0000313" key="13">
    <source>
        <dbReference type="Proteomes" id="UP000185770"/>
    </source>
</evidence>
<dbReference type="InterPro" id="IPR025705">
    <property type="entry name" value="Beta_hexosaminidase_sua/sub"/>
</dbReference>
<dbReference type="OrthoDB" id="9763537at2"/>
<dbReference type="GO" id="GO:0005975">
    <property type="term" value="P:carbohydrate metabolic process"/>
    <property type="evidence" value="ECO:0007669"/>
    <property type="project" value="InterPro"/>
</dbReference>
<evidence type="ECO:0000256" key="6">
    <source>
        <dbReference type="ARBA" id="ARBA00030512"/>
    </source>
</evidence>
<evidence type="ECO:0000256" key="9">
    <source>
        <dbReference type="SAM" id="SignalP"/>
    </source>
</evidence>
<dbReference type="Gene3D" id="3.20.20.80">
    <property type="entry name" value="Glycosidases"/>
    <property type="match status" value="2"/>
</dbReference>
<dbReference type="PROSITE" id="PS51257">
    <property type="entry name" value="PROKAR_LIPOPROTEIN"/>
    <property type="match status" value="1"/>
</dbReference>
<reference evidence="12 13" key="1">
    <citation type="submission" date="2016-09" db="EMBL/GenBank/DDBJ databases">
        <title>Serratia marcescens MSU-97 and epiphytic antimycotic-producing bacteria.</title>
        <authorList>
            <person name="Matilla M.A."/>
        </authorList>
    </citation>
    <scope>NUCLEOTIDE SEQUENCE [LARGE SCALE GENOMIC DNA]</scope>
    <source>
        <strain evidence="12 13">MSU-97</strain>
    </source>
</reference>
<dbReference type="GO" id="GO:0030203">
    <property type="term" value="P:glycosaminoglycan metabolic process"/>
    <property type="evidence" value="ECO:0007669"/>
    <property type="project" value="TreeGrafter"/>
</dbReference>
<dbReference type="Proteomes" id="UP000185770">
    <property type="component" value="Unassembled WGS sequence"/>
</dbReference>
<dbReference type="RefSeq" id="WP_073531422.1">
    <property type="nucleotide sequence ID" value="NZ_MJAO01000006.1"/>
</dbReference>
<dbReference type="Pfam" id="PF00728">
    <property type="entry name" value="Glyco_hydro_20"/>
    <property type="match status" value="2"/>
</dbReference>
<name>A0A1Q4P2Q7_SERMA</name>
<sequence length="798" mass="88945">MHRPYRYTLLASSLWFSCGALAQPAGDLPLMPWPQQVEVTQPAGKLVLDHRLSLTLQGDDLGDALPRWRQRIELQTGWTLAPAGEAKGGAAIRVMIKDRVAAQPLPGSDESYRLAVTPQGATLTANTRFGALRGMETLLQLLQTDGQNTFLPLVDIRDVPRFPWRGVLLDSARHFLPLPDILRQLDGMAAAKLNVFHWHLTDDQGWRFASEHYPKLQQQASDGQFYTREQMRQVVAYATARGIRVVPEIDMPGHASSIAVAYPDLMSAPGPYRMEREWGVHKPTLDPSRDEVYQFVDTIVGELAAIFPDPYLHIGGDEVDASQWRASPSIQAFMQKNGLADTHALQADFNQKLEKILEKHQRQMVGWDEIYHPSLPRSIVIQSWQGQDSLGASAQDGYQGILSTGFYLDQPQSTAYHYRNEILPQPLGVETAVQPGEQAQSWRFSLPRLKGSAVEGSFTLIEGKQGWRGFIDFNGKSRRAVHDIVWRTPQQVTFRVDTWMGDTRPVFTLQQDKLSGYTLVGNVRYPTRGDKLAAVPAGKMPVVPDEKGQANILGGEAALWAENVRAPLLDLKLWPRAFAVAERLWSAQDVTDESNMYRRLAAIDAWSVVSVGLQQHAETAREFTRLSNSVQIVPLQILAEAVEPAQYYTRQHLKFQAGNYHQFEPLNRFADALPPESGAVRDMHAQVAALLQDKRDKAAAQALRERLQRWQANGAALQTAIAGNRTLRELAPVAQDVGALATLGLTLLDRHQQGKPLSRAESEQAQRQLDAAAQTRDEVVIAAVYPLEALLRGMQTVQ</sequence>
<dbReference type="GO" id="GO:0016020">
    <property type="term" value="C:membrane"/>
    <property type="evidence" value="ECO:0007669"/>
    <property type="project" value="TreeGrafter"/>
</dbReference>
<protein>
    <recommendedName>
        <fullName evidence="3">beta-N-acetylhexosaminidase</fullName>
        <ecNumber evidence="3">3.2.1.52</ecNumber>
    </recommendedName>
    <alternativeName>
        <fullName evidence="6">Beta-N-acetylhexosaminidase</fullName>
    </alternativeName>
    <alternativeName>
        <fullName evidence="7">N-acetyl-beta-glucosaminidase</fullName>
    </alternativeName>
</protein>
<evidence type="ECO:0000256" key="3">
    <source>
        <dbReference type="ARBA" id="ARBA00012663"/>
    </source>
</evidence>
<dbReference type="PANTHER" id="PTHR22600">
    <property type="entry name" value="BETA-HEXOSAMINIDASE"/>
    <property type="match status" value="1"/>
</dbReference>
<proteinExistence type="inferred from homology"/>
<feature type="chain" id="PRO_5012727572" description="beta-N-acetylhexosaminidase" evidence="9">
    <location>
        <begin position="23"/>
        <end position="798"/>
    </location>
</feature>
<dbReference type="PRINTS" id="PR00738">
    <property type="entry name" value="GLHYDRLASE20"/>
</dbReference>
<evidence type="ECO:0000256" key="8">
    <source>
        <dbReference type="PIRSR" id="PIRSR625705-1"/>
    </source>
</evidence>
<dbReference type="InterPro" id="IPR017853">
    <property type="entry name" value="GH"/>
</dbReference>
<organism evidence="12 13">
    <name type="scientific">Serratia marcescens</name>
    <dbReference type="NCBI Taxonomy" id="615"/>
    <lineage>
        <taxon>Bacteria</taxon>
        <taxon>Pseudomonadati</taxon>
        <taxon>Pseudomonadota</taxon>
        <taxon>Gammaproteobacteria</taxon>
        <taxon>Enterobacterales</taxon>
        <taxon>Yersiniaceae</taxon>
        <taxon>Serratia</taxon>
    </lineage>
</organism>
<dbReference type="GO" id="GO:0004563">
    <property type="term" value="F:beta-N-acetylhexosaminidase activity"/>
    <property type="evidence" value="ECO:0007669"/>
    <property type="project" value="UniProtKB-EC"/>
</dbReference>
<comment type="similarity">
    <text evidence="2">Belongs to the glycosyl hydrolase 20 family.</text>
</comment>
<keyword evidence="4" id="KW-0378">Hydrolase</keyword>
<evidence type="ECO:0000259" key="11">
    <source>
        <dbReference type="Pfam" id="PF02838"/>
    </source>
</evidence>
<dbReference type="InterPro" id="IPR029018">
    <property type="entry name" value="Hex-like_dom2"/>
</dbReference>
<evidence type="ECO:0000256" key="7">
    <source>
        <dbReference type="ARBA" id="ARBA00033000"/>
    </source>
</evidence>
<accession>A0A1Q4P2Q7</accession>
<evidence type="ECO:0000256" key="1">
    <source>
        <dbReference type="ARBA" id="ARBA00001231"/>
    </source>
</evidence>
<dbReference type="SUPFAM" id="SSF55545">
    <property type="entry name" value="beta-N-acetylhexosaminidase-like domain"/>
    <property type="match status" value="1"/>
</dbReference>
<dbReference type="InterPro" id="IPR015883">
    <property type="entry name" value="Glyco_hydro_20_cat"/>
</dbReference>
<feature type="domain" description="Beta-hexosaminidase bacterial type N-terminal" evidence="11">
    <location>
        <begin position="29"/>
        <end position="158"/>
    </location>
</feature>
<dbReference type="EMBL" id="MJAO01000006">
    <property type="protein sequence ID" value="OKB67376.1"/>
    <property type="molecule type" value="Genomic_DNA"/>
</dbReference>
<evidence type="ECO:0000313" key="12">
    <source>
        <dbReference type="EMBL" id="OKB67376.1"/>
    </source>
</evidence>
<keyword evidence="5" id="KW-0326">Glycosidase</keyword>
<evidence type="ECO:0000256" key="4">
    <source>
        <dbReference type="ARBA" id="ARBA00022801"/>
    </source>
</evidence>
<feature type="domain" description="Glycoside hydrolase family 20 catalytic" evidence="10">
    <location>
        <begin position="546"/>
        <end position="587"/>
    </location>
</feature>
<comment type="catalytic activity">
    <reaction evidence="1">
        <text>Hydrolysis of terminal non-reducing N-acetyl-D-hexosamine residues in N-acetyl-beta-D-hexosaminides.</text>
        <dbReference type="EC" id="3.2.1.52"/>
    </reaction>
</comment>
<evidence type="ECO:0000256" key="5">
    <source>
        <dbReference type="ARBA" id="ARBA00023295"/>
    </source>
</evidence>
<dbReference type="Pfam" id="PF02838">
    <property type="entry name" value="Glyco_hydro_20b"/>
    <property type="match status" value="1"/>
</dbReference>
<dbReference type="SUPFAM" id="SSF51445">
    <property type="entry name" value="(Trans)glycosidases"/>
    <property type="match status" value="1"/>
</dbReference>
<dbReference type="EC" id="3.2.1.52" evidence="3"/>
<comment type="caution">
    <text evidence="12">The sequence shown here is derived from an EMBL/GenBank/DDBJ whole genome shotgun (WGS) entry which is preliminary data.</text>
</comment>
<gene>
    <name evidence="12" type="ORF">BHU62_07760</name>
</gene>
<feature type="domain" description="Glycoside hydrolase family 20 catalytic" evidence="10">
    <location>
        <begin position="162"/>
        <end position="419"/>
    </location>
</feature>
<evidence type="ECO:0000256" key="2">
    <source>
        <dbReference type="ARBA" id="ARBA00006285"/>
    </source>
</evidence>
<dbReference type="InterPro" id="IPR015882">
    <property type="entry name" value="HEX_bac_N"/>
</dbReference>
<evidence type="ECO:0000259" key="10">
    <source>
        <dbReference type="Pfam" id="PF00728"/>
    </source>
</evidence>
<feature type="signal peptide" evidence="9">
    <location>
        <begin position="1"/>
        <end position="22"/>
    </location>
</feature>